<dbReference type="AlphaFoldDB" id="A0A0F9E037"/>
<feature type="non-terminal residue" evidence="1">
    <location>
        <position position="1"/>
    </location>
</feature>
<organism evidence="1">
    <name type="scientific">marine sediment metagenome</name>
    <dbReference type="NCBI Taxonomy" id="412755"/>
    <lineage>
        <taxon>unclassified sequences</taxon>
        <taxon>metagenomes</taxon>
        <taxon>ecological metagenomes</taxon>
    </lineage>
</organism>
<evidence type="ECO:0000313" key="1">
    <source>
        <dbReference type="EMBL" id="KKL67383.1"/>
    </source>
</evidence>
<sequence length="56" mass="5949">ATAFALGSGSMKKHQAKEIIRRWERRAGSSNTVRGLSTADVAAMHGIGIVVEDPNV</sequence>
<dbReference type="EMBL" id="LAZR01026876">
    <property type="protein sequence ID" value="KKL67383.1"/>
    <property type="molecule type" value="Genomic_DNA"/>
</dbReference>
<accession>A0A0F9E037</accession>
<name>A0A0F9E037_9ZZZZ</name>
<protein>
    <submittedName>
        <fullName evidence="1">Uncharacterized protein</fullName>
    </submittedName>
</protein>
<proteinExistence type="predicted"/>
<gene>
    <name evidence="1" type="ORF">LCGC14_2135540</name>
</gene>
<reference evidence="1" key="1">
    <citation type="journal article" date="2015" name="Nature">
        <title>Complex archaea that bridge the gap between prokaryotes and eukaryotes.</title>
        <authorList>
            <person name="Spang A."/>
            <person name="Saw J.H."/>
            <person name="Jorgensen S.L."/>
            <person name="Zaremba-Niedzwiedzka K."/>
            <person name="Martijn J."/>
            <person name="Lind A.E."/>
            <person name="van Eijk R."/>
            <person name="Schleper C."/>
            <person name="Guy L."/>
            <person name="Ettema T.J."/>
        </authorList>
    </citation>
    <scope>NUCLEOTIDE SEQUENCE</scope>
</reference>
<comment type="caution">
    <text evidence="1">The sequence shown here is derived from an EMBL/GenBank/DDBJ whole genome shotgun (WGS) entry which is preliminary data.</text>
</comment>